<organism evidence="2 3">
    <name type="scientific">Stylosanthes scabra</name>
    <dbReference type="NCBI Taxonomy" id="79078"/>
    <lineage>
        <taxon>Eukaryota</taxon>
        <taxon>Viridiplantae</taxon>
        <taxon>Streptophyta</taxon>
        <taxon>Embryophyta</taxon>
        <taxon>Tracheophyta</taxon>
        <taxon>Spermatophyta</taxon>
        <taxon>Magnoliopsida</taxon>
        <taxon>eudicotyledons</taxon>
        <taxon>Gunneridae</taxon>
        <taxon>Pentapetalae</taxon>
        <taxon>rosids</taxon>
        <taxon>fabids</taxon>
        <taxon>Fabales</taxon>
        <taxon>Fabaceae</taxon>
        <taxon>Papilionoideae</taxon>
        <taxon>50 kb inversion clade</taxon>
        <taxon>dalbergioids sensu lato</taxon>
        <taxon>Dalbergieae</taxon>
        <taxon>Pterocarpus clade</taxon>
        <taxon>Stylosanthes</taxon>
    </lineage>
</organism>
<proteinExistence type="predicted"/>
<evidence type="ECO:0000313" key="2">
    <source>
        <dbReference type="EMBL" id="MED6220613.1"/>
    </source>
</evidence>
<comment type="caution">
    <text evidence="2">The sequence shown here is derived from an EMBL/GenBank/DDBJ whole genome shotgun (WGS) entry which is preliminary data.</text>
</comment>
<feature type="region of interest" description="Disordered" evidence="1">
    <location>
        <begin position="33"/>
        <end position="60"/>
    </location>
</feature>
<reference evidence="2 3" key="1">
    <citation type="journal article" date="2023" name="Plants (Basel)">
        <title>Bridging the Gap: Combining Genomics and Transcriptomics Approaches to Understand Stylosanthes scabra, an Orphan Legume from the Brazilian Caatinga.</title>
        <authorList>
            <person name="Ferreira-Neto J.R.C."/>
            <person name="da Silva M.D."/>
            <person name="Binneck E."/>
            <person name="de Melo N.F."/>
            <person name="da Silva R.H."/>
            <person name="de Melo A.L.T.M."/>
            <person name="Pandolfi V."/>
            <person name="Bustamante F.O."/>
            <person name="Brasileiro-Vidal A.C."/>
            <person name="Benko-Iseppon A.M."/>
        </authorList>
    </citation>
    <scope>NUCLEOTIDE SEQUENCE [LARGE SCALE GENOMIC DNA]</scope>
    <source>
        <tissue evidence="2">Leaves</tissue>
    </source>
</reference>
<name>A0ABU6ZF81_9FABA</name>
<accession>A0ABU6ZF81</accession>
<sequence length="138" mass="15531">MVNIHHRGPDHHPSNLFAATFPFSQRRRATIAVNRAVQPPPSPKPIPTKTHHHRSDPSSSLCLSLFSNRATTSALRRTSVNAGEDSVHSHNNDVLALQWLVFHSSCQPRRASRITVHPFFYLIADPQNYQRDSSSSFC</sequence>
<gene>
    <name evidence="2" type="ORF">PIB30_046446</name>
</gene>
<keyword evidence="3" id="KW-1185">Reference proteome</keyword>
<evidence type="ECO:0000313" key="3">
    <source>
        <dbReference type="Proteomes" id="UP001341840"/>
    </source>
</evidence>
<dbReference type="EMBL" id="JASCZI010272150">
    <property type="protein sequence ID" value="MED6220613.1"/>
    <property type="molecule type" value="Genomic_DNA"/>
</dbReference>
<protein>
    <submittedName>
        <fullName evidence="2">Uncharacterized protein</fullName>
    </submittedName>
</protein>
<dbReference type="Proteomes" id="UP001341840">
    <property type="component" value="Unassembled WGS sequence"/>
</dbReference>
<evidence type="ECO:0000256" key="1">
    <source>
        <dbReference type="SAM" id="MobiDB-lite"/>
    </source>
</evidence>